<dbReference type="SUPFAM" id="SSF75304">
    <property type="entry name" value="Amidase signature (AS) enzymes"/>
    <property type="match status" value="1"/>
</dbReference>
<comment type="caution">
    <text evidence="4">The sequence shown here is derived from an EMBL/GenBank/DDBJ whole genome shotgun (WGS) entry which is preliminary data.</text>
</comment>
<dbReference type="GeneID" id="92093486"/>
<dbReference type="InterPro" id="IPR036249">
    <property type="entry name" value="Thioredoxin-like_sf"/>
</dbReference>
<dbReference type="SUPFAM" id="SSF47616">
    <property type="entry name" value="GST C-terminal domain-like"/>
    <property type="match status" value="1"/>
</dbReference>
<dbReference type="InterPro" id="IPR054416">
    <property type="entry name" value="GST_UstS-like_C"/>
</dbReference>
<dbReference type="Pfam" id="PF13409">
    <property type="entry name" value="GST_N_2"/>
    <property type="match status" value="1"/>
</dbReference>
<evidence type="ECO:0000256" key="1">
    <source>
        <dbReference type="SAM" id="MobiDB-lite"/>
    </source>
</evidence>
<dbReference type="InterPro" id="IPR004045">
    <property type="entry name" value="Glutathione_S-Trfase_N"/>
</dbReference>
<feature type="compositionally biased region" description="Basic and acidic residues" evidence="1">
    <location>
        <begin position="51"/>
        <end position="60"/>
    </location>
</feature>
<dbReference type="Gene3D" id="3.40.30.10">
    <property type="entry name" value="Glutaredoxin"/>
    <property type="match status" value="1"/>
</dbReference>
<dbReference type="InterPro" id="IPR036928">
    <property type="entry name" value="AS_sf"/>
</dbReference>
<dbReference type="Gene3D" id="3.90.1300.10">
    <property type="entry name" value="Amidase signature (AS) domain"/>
    <property type="match status" value="1"/>
</dbReference>
<feature type="domain" description="GST N-terminal" evidence="2">
    <location>
        <begin position="197"/>
        <end position="269"/>
    </location>
</feature>
<dbReference type="InterPro" id="IPR036282">
    <property type="entry name" value="Glutathione-S-Trfase_C_sf"/>
</dbReference>
<dbReference type="Pfam" id="PF22041">
    <property type="entry name" value="GST_C_7"/>
    <property type="match status" value="1"/>
</dbReference>
<reference evidence="4 5" key="1">
    <citation type="submission" date="2023-01" db="EMBL/GenBank/DDBJ databases">
        <title>Analysis of 21 Apiospora genomes using comparative genomics revels a genus with tremendous synthesis potential of carbohydrate active enzymes and secondary metabolites.</title>
        <authorList>
            <person name="Sorensen T."/>
        </authorList>
    </citation>
    <scope>NUCLEOTIDE SEQUENCE [LARGE SCALE GENOMIC DNA]</scope>
    <source>
        <strain evidence="4 5">CBS 135458</strain>
    </source>
</reference>
<protein>
    <recommendedName>
        <fullName evidence="6">GST N-terminal domain-containing protein</fullName>
    </recommendedName>
</protein>
<feature type="region of interest" description="Disordered" evidence="1">
    <location>
        <begin position="51"/>
        <end position="72"/>
    </location>
</feature>
<gene>
    <name evidence="4" type="ORF">PG994_009014</name>
</gene>
<evidence type="ECO:0000313" key="4">
    <source>
        <dbReference type="EMBL" id="KAK8058566.1"/>
    </source>
</evidence>
<keyword evidence="5" id="KW-1185">Reference proteome</keyword>
<evidence type="ECO:0000313" key="5">
    <source>
        <dbReference type="Proteomes" id="UP001480595"/>
    </source>
</evidence>
<name>A0ABR1UKF1_9PEZI</name>
<dbReference type="Proteomes" id="UP001480595">
    <property type="component" value="Unassembled WGS sequence"/>
</dbReference>
<proteinExistence type="predicted"/>
<dbReference type="RefSeq" id="XP_066714012.1">
    <property type="nucleotide sequence ID" value="XM_066860423.1"/>
</dbReference>
<sequence length="420" mass="46697">MREAYMKATYEGITVSADFVSDIAAYFAQLTSNPHDIHTLDDLREFTQRERREEYPDRDTAGSGVAEEPAAGRRRGGVSGLIARYNLSALVMPTEYVPTWTSAPGLPVITVPLGVYPPGTPILAGSRGLIAVAPGIPFGLAWLGKWWFEETLVALVGGYERGICISNLTSTITLQHDRTNYSEIVLYDLACTKNVCFSPVVWCARLMLNYKQIPYKTVFLEFPDIEPTLKELGLAPNETGHKYTVPAIQHAPTDTHLMGSIPIAQFLESTYPDRPVPLTSELGSEIGTRARAAVGPVLTKSLMPREVRILPPRAQEYFRRTREASIGRPLEDLLGEGTDEEQRRWDAVDEELRALGGLLQTRKAEGPFVLGARPSYTDFFIAGSLQCARTVDEGVFERIAKYPGFKDIYEACQPYMERKD</sequence>
<dbReference type="EMBL" id="JAQQWL010000009">
    <property type="protein sequence ID" value="KAK8058566.1"/>
    <property type="molecule type" value="Genomic_DNA"/>
</dbReference>
<organism evidence="4 5">
    <name type="scientific">Apiospora phragmitis</name>
    <dbReference type="NCBI Taxonomy" id="2905665"/>
    <lineage>
        <taxon>Eukaryota</taxon>
        <taxon>Fungi</taxon>
        <taxon>Dikarya</taxon>
        <taxon>Ascomycota</taxon>
        <taxon>Pezizomycotina</taxon>
        <taxon>Sordariomycetes</taxon>
        <taxon>Xylariomycetidae</taxon>
        <taxon>Amphisphaeriales</taxon>
        <taxon>Apiosporaceae</taxon>
        <taxon>Apiospora</taxon>
    </lineage>
</organism>
<evidence type="ECO:0000259" key="2">
    <source>
        <dbReference type="Pfam" id="PF13409"/>
    </source>
</evidence>
<accession>A0ABR1UKF1</accession>
<feature type="domain" description="Glutathione S-transferase UstS-like C-terminal" evidence="3">
    <location>
        <begin position="294"/>
        <end position="393"/>
    </location>
</feature>
<dbReference type="SUPFAM" id="SSF52833">
    <property type="entry name" value="Thioredoxin-like"/>
    <property type="match status" value="1"/>
</dbReference>
<evidence type="ECO:0000259" key="3">
    <source>
        <dbReference type="Pfam" id="PF22041"/>
    </source>
</evidence>
<evidence type="ECO:0008006" key="6">
    <source>
        <dbReference type="Google" id="ProtNLM"/>
    </source>
</evidence>
<dbReference type="Gene3D" id="1.20.1050.10">
    <property type="match status" value="1"/>
</dbReference>